<proteinExistence type="inferred from homology"/>
<dbReference type="PANTHER" id="PTHR30509:SF8">
    <property type="entry name" value="INNER MEMBRANE PROTEIN YCCS"/>
    <property type="match status" value="1"/>
</dbReference>
<feature type="transmembrane region" description="Helical" evidence="8">
    <location>
        <begin position="88"/>
        <end position="106"/>
    </location>
</feature>
<evidence type="ECO:0000256" key="6">
    <source>
        <dbReference type="ARBA" id="ARBA00043993"/>
    </source>
</evidence>
<evidence type="ECO:0000256" key="2">
    <source>
        <dbReference type="ARBA" id="ARBA00022475"/>
    </source>
</evidence>
<accession>A0A0B7HBP2</accession>
<gene>
    <name evidence="11" type="ORF">CCYN2B_30022</name>
</gene>
<dbReference type="InterPro" id="IPR049453">
    <property type="entry name" value="Memb_transporter_dom"/>
</dbReference>
<dbReference type="AlphaFoldDB" id="A0A0B7HBP2"/>
<dbReference type="eggNOG" id="COG1289">
    <property type="taxonomic scope" value="Bacteria"/>
</dbReference>
<feature type="transmembrane region" description="Helical" evidence="8">
    <location>
        <begin position="63"/>
        <end position="82"/>
    </location>
</feature>
<evidence type="ECO:0000256" key="7">
    <source>
        <dbReference type="SAM" id="Coils"/>
    </source>
</evidence>
<evidence type="ECO:0000256" key="8">
    <source>
        <dbReference type="SAM" id="Phobius"/>
    </source>
</evidence>
<keyword evidence="4 8" id="KW-1133">Transmembrane helix</keyword>
<dbReference type="GO" id="GO:0005886">
    <property type="term" value="C:plasma membrane"/>
    <property type="evidence" value="ECO:0007669"/>
    <property type="project" value="UniProtKB-SubCell"/>
</dbReference>
<evidence type="ECO:0000259" key="9">
    <source>
        <dbReference type="Pfam" id="PF12805"/>
    </source>
</evidence>
<keyword evidence="7" id="KW-0175">Coiled coil</keyword>
<feature type="transmembrane region" description="Helical" evidence="8">
    <location>
        <begin position="485"/>
        <end position="504"/>
    </location>
</feature>
<dbReference type="InterPro" id="IPR032692">
    <property type="entry name" value="YccS_N"/>
</dbReference>
<evidence type="ECO:0000259" key="10">
    <source>
        <dbReference type="Pfam" id="PF13515"/>
    </source>
</evidence>
<reference evidence="12" key="1">
    <citation type="submission" date="2015-01" db="EMBL/GenBank/DDBJ databases">
        <authorList>
            <person name="MANFREDI Pablo"/>
        </authorList>
    </citation>
    <scope>NUCLEOTIDE SEQUENCE [LARGE SCALE GENOMIC DNA]</scope>
    <source>
        <strain evidence="12">Ccyn2B</strain>
    </source>
</reference>
<feature type="coiled-coil region" evidence="7">
    <location>
        <begin position="661"/>
        <end position="695"/>
    </location>
</feature>
<dbReference type="Proteomes" id="UP000038055">
    <property type="component" value="Unassembled WGS sequence"/>
</dbReference>
<feature type="transmembrane region" description="Helical" evidence="8">
    <location>
        <begin position="448"/>
        <end position="479"/>
    </location>
</feature>
<feature type="domain" description="Integral membrane protein YccS N-terminal" evidence="9">
    <location>
        <begin position="67"/>
        <end position="333"/>
    </location>
</feature>
<keyword evidence="3 8" id="KW-0812">Transmembrane</keyword>
<dbReference type="PANTHER" id="PTHR30509">
    <property type="entry name" value="P-HYDROXYBENZOIC ACID EFFLUX PUMP SUBUNIT-RELATED"/>
    <property type="match status" value="1"/>
</dbReference>
<keyword evidence="2" id="KW-1003">Cell membrane</keyword>
<evidence type="ECO:0000256" key="4">
    <source>
        <dbReference type="ARBA" id="ARBA00022989"/>
    </source>
</evidence>
<dbReference type="RefSeq" id="WP_041992288.1">
    <property type="nucleotide sequence ID" value="NZ_CDOD01000023.1"/>
</dbReference>
<organism evidence="11 12">
    <name type="scientific">Capnocytophaga cynodegmi</name>
    <dbReference type="NCBI Taxonomy" id="28189"/>
    <lineage>
        <taxon>Bacteria</taxon>
        <taxon>Pseudomonadati</taxon>
        <taxon>Bacteroidota</taxon>
        <taxon>Flavobacteriia</taxon>
        <taxon>Flavobacteriales</taxon>
        <taxon>Flavobacteriaceae</taxon>
        <taxon>Capnocytophaga</taxon>
    </lineage>
</organism>
<dbReference type="Pfam" id="PF13515">
    <property type="entry name" value="FUSC_2"/>
    <property type="match status" value="1"/>
</dbReference>
<feature type="transmembrane region" description="Helical" evidence="8">
    <location>
        <begin position="516"/>
        <end position="534"/>
    </location>
</feature>
<keyword evidence="12" id="KW-1185">Reference proteome</keyword>
<keyword evidence="5 8" id="KW-0472">Membrane</keyword>
<feature type="transmembrane region" description="Helical" evidence="8">
    <location>
        <begin position="12"/>
        <end position="33"/>
    </location>
</feature>
<protein>
    <submittedName>
        <fullName evidence="11">FUSC-like inner membrane protein YccS</fullName>
    </submittedName>
</protein>
<evidence type="ECO:0000256" key="5">
    <source>
        <dbReference type="ARBA" id="ARBA00023136"/>
    </source>
</evidence>
<feature type="transmembrane region" description="Helical" evidence="8">
    <location>
        <begin position="135"/>
        <end position="159"/>
    </location>
</feature>
<comment type="subcellular location">
    <subcellularLocation>
        <location evidence="1">Cell membrane</location>
        <topology evidence="1">Multi-pass membrane protein</topology>
    </subcellularLocation>
</comment>
<evidence type="ECO:0000256" key="1">
    <source>
        <dbReference type="ARBA" id="ARBA00004651"/>
    </source>
</evidence>
<comment type="similarity">
    <text evidence="6">Belongs to the YccS/YhfK family.</text>
</comment>
<evidence type="ECO:0000313" key="12">
    <source>
        <dbReference type="Proteomes" id="UP000038055"/>
    </source>
</evidence>
<dbReference type="Pfam" id="PF12805">
    <property type="entry name" value="FUSC-like"/>
    <property type="match status" value="1"/>
</dbReference>
<dbReference type="STRING" id="28189.CCYN74_90009"/>
<evidence type="ECO:0000313" key="11">
    <source>
        <dbReference type="EMBL" id="CEN35994.1"/>
    </source>
</evidence>
<evidence type="ECO:0000256" key="3">
    <source>
        <dbReference type="ARBA" id="ARBA00022692"/>
    </source>
</evidence>
<feature type="coiled-coil region" evidence="7">
    <location>
        <begin position="298"/>
        <end position="325"/>
    </location>
</feature>
<sequence length="736" mass="85202">MYLKLTSFLKSFSFFKGVLKTIAVLIPIGIGWYFDILEIGIPVGLSIIAISPSDIPGNRKHHIGGVLVATLLAMVSCFFVNITYPYPYLLELTIFVLIFFNGYISLYGFRASMVAFSGLFSIASTLSHIQTGAAIYVYLLCIFIGGLWYISLVFIYLWIKPRQYSEQLLGKCFSLTSDFFSVRSDLLLSENRTEGFKKMIDLQTNLNENYEKLREVILDSRSKSGKTDYLQRQFLMFIELVDIFELALANPVQYDKIDKEFVQDKDVLRIYANFLKELSNQLQQMSVYIGSRKQINLDNSLKTLLLQAKRKNEELKNQAQTKSDRDKLLTLRNFYIYIENQYKSIEKMRVIFDNYYTNDVGKRDEKTYRKFVSYQNYSWKRLKDHISFESSFFRHSIRLSVTTIIAYFIGNYFSISNAYWILLTIFLIMRPGFGLTKERSLSRIYGTILGGIIAFAVIYLFPFPSLYLYFGVLCMPIAFGLMQENYMYASIFITITAIFMFALISPDVYSVIHDRLLDTAIGVGLAFVANYVLFPTWESRTYQEVVQKSIQTNIDYLQQVKIVFNENQGVTNEYKVSRKEAFLALSNLNAAFQRMLQEPKSKQDDNTSIYEIIVIQQSFLASVASLGVRLKSKKVTFPKEIFNRAIDSLTSLLKRALESLVNDISIQVEENEFSLEELNQEMQKIIEQRQSLSSSSNDLLPVVSMREVHLYWEQFNYLFGLVKNLEQAIKQMTKSK</sequence>
<name>A0A0B7HBP2_9FLAO</name>
<feature type="domain" description="Integral membrane bound transporter" evidence="10">
    <location>
        <begin position="405"/>
        <end position="528"/>
    </location>
</feature>
<dbReference type="EMBL" id="CDOD01000023">
    <property type="protein sequence ID" value="CEN35994.1"/>
    <property type="molecule type" value="Genomic_DNA"/>
</dbReference>